<dbReference type="KEGG" id="lgi:LOTGIDRAFT_155058"/>
<protein>
    <submittedName>
        <fullName evidence="1">Uncharacterized protein</fullName>
    </submittedName>
</protein>
<evidence type="ECO:0000313" key="2">
    <source>
        <dbReference type="Proteomes" id="UP000030746"/>
    </source>
</evidence>
<name>V4B9H4_LOTGI</name>
<keyword evidence="2" id="KW-1185">Reference proteome</keyword>
<dbReference type="HOGENOM" id="CLU_1512321_0_0_1"/>
<dbReference type="Proteomes" id="UP000030746">
    <property type="component" value="Unassembled WGS sequence"/>
</dbReference>
<reference evidence="1 2" key="1">
    <citation type="journal article" date="2013" name="Nature">
        <title>Insights into bilaterian evolution from three spiralian genomes.</title>
        <authorList>
            <person name="Simakov O."/>
            <person name="Marletaz F."/>
            <person name="Cho S.J."/>
            <person name="Edsinger-Gonzales E."/>
            <person name="Havlak P."/>
            <person name="Hellsten U."/>
            <person name="Kuo D.H."/>
            <person name="Larsson T."/>
            <person name="Lv J."/>
            <person name="Arendt D."/>
            <person name="Savage R."/>
            <person name="Osoegawa K."/>
            <person name="de Jong P."/>
            <person name="Grimwood J."/>
            <person name="Chapman J.A."/>
            <person name="Shapiro H."/>
            <person name="Aerts A."/>
            <person name="Otillar R.P."/>
            <person name="Terry A.Y."/>
            <person name="Boore J.L."/>
            <person name="Grigoriev I.V."/>
            <person name="Lindberg D.R."/>
            <person name="Seaver E.C."/>
            <person name="Weisblat D.A."/>
            <person name="Putnam N.H."/>
            <person name="Rokhsar D.S."/>
        </authorList>
    </citation>
    <scope>NUCLEOTIDE SEQUENCE [LARGE SCALE GENOMIC DNA]</scope>
</reference>
<organism evidence="1 2">
    <name type="scientific">Lottia gigantea</name>
    <name type="common">Giant owl limpet</name>
    <dbReference type="NCBI Taxonomy" id="225164"/>
    <lineage>
        <taxon>Eukaryota</taxon>
        <taxon>Metazoa</taxon>
        <taxon>Spiralia</taxon>
        <taxon>Lophotrochozoa</taxon>
        <taxon>Mollusca</taxon>
        <taxon>Gastropoda</taxon>
        <taxon>Patellogastropoda</taxon>
        <taxon>Lottioidea</taxon>
        <taxon>Lottiidae</taxon>
        <taxon>Lottia</taxon>
    </lineage>
</organism>
<proteinExistence type="predicted"/>
<dbReference type="EMBL" id="KB203274">
    <property type="protein sequence ID" value="ESO85569.1"/>
    <property type="molecule type" value="Genomic_DNA"/>
</dbReference>
<dbReference type="OMA" id="LIQICRI"/>
<gene>
    <name evidence="1" type="ORF">LOTGIDRAFT_155058</name>
</gene>
<dbReference type="RefSeq" id="XP_009063811.1">
    <property type="nucleotide sequence ID" value="XM_009065563.1"/>
</dbReference>
<dbReference type="AlphaFoldDB" id="V4B9H4"/>
<dbReference type="OrthoDB" id="6080721at2759"/>
<sequence>MSQDSTENDIPLTSSKDTQHVIKLAVTMHILVHAWKAAVNGLPQTPTPTEVQIEIIEQAKSIFNTISQQKSIFIEAIRSVQVTPVPLKKCQPFRTKVLKCVCRSQGPLVSIRKVQKHIKGSIVSNIKIELAKLERDGFGSVKDIKTRSTTRTMFMKIPGLIIDGELRNHSDILKDEIV</sequence>
<dbReference type="GeneID" id="20236552"/>
<evidence type="ECO:0000313" key="1">
    <source>
        <dbReference type="EMBL" id="ESO85569.1"/>
    </source>
</evidence>
<dbReference type="CTD" id="20236552"/>
<accession>V4B9H4</accession>